<dbReference type="InterPro" id="IPR036250">
    <property type="entry name" value="AcylCo_DH-like_C"/>
</dbReference>
<gene>
    <name evidence="8" type="ORF">K7G82_05580</name>
</gene>
<dbReference type="Proteomes" id="UP000706039">
    <property type="component" value="Unassembled WGS sequence"/>
</dbReference>
<dbReference type="SUPFAM" id="SSF47203">
    <property type="entry name" value="Acyl-CoA dehydrogenase C-terminal domain-like"/>
    <property type="match status" value="1"/>
</dbReference>
<dbReference type="Pfam" id="PF00441">
    <property type="entry name" value="Acyl-CoA_dh_1"/>
    <property type="match status" value="1"/>
</dbReference>
<dbReference type="SUPFAM" id="SSF56645">
    <property type="entry name" value="Acyl-CoA dehydrogenase NM domain-like"/>
    <property type="match status" value="1"/>
</dbReference>
<accession>A0ABS7PKD8</accession>
<keyword evidence="5" id="KW-0560">Oxidoreductase</keyword>
<dbReference type="RefSeq" id="WP_222988838.1">
    <property type="nucleotide sequence ID" value="NZ_JAINVV010000003.1"/>
</dbReference>
<organism evidence="8 9">
    <name type="scientific">Sphingomonas colocasiae</name>
    <dbReference type="NCBI Taxonomy" id="1848973"/>
    <lineage>
        <taxon>Bacteria</taxon>
        <taxon>Pseudomonadati</taxon>
        <taxon>Pseudomonadota</taxon>
        <taxon>Alphaproteobacteria</taxon>
        <taxon>Sphingomonadales</taxon>
        <taxon>Sphingomonadaceae</taxon>
        <taxon>Sphingomonas</taxon>
    </lineage>
</organism>
<dbReference type="InterPro" id="IPR009075">
    <property type="entry name" value="AcylCo_DH/oxidase_C"/>
</dbReference>
<evidence type="ECO:0000259" key="6">
    <source>
        <dbReference type="Pfam" id="PF00441"/>
    </source>
</evidence>
<proteinExistence type="inferred from homology"/>
<dbReference type="InterPro" id="IPR046373">
    <property type="entry name" value="Acyl-CoA_Oxase/DH_mid-dom_sf"/>
</dbReference>
<keyword evidence="4" id="KW-0274">FAD</keyword>
<protein>
    <submittedName>
        <fullName evidence="8">Acyl-CoA/acyl-ACP dehydrogenase</fullName>
    </submittedName>
</protein>
<name>A0ABS7PKD8_9SPHN</name>
<dbReference type="Gene3D" id="1.10.540.10">
    <property type="entry name" value="Acyl-CoA dehydrogenase/oxidase, N-terminal domain"/>
    <property type="match status" value="1"/>
</dbReference>
<evidence type="ECO:0000256" key="4">
    <source>
        <dbReference type="ARBA" id="ARBA00022827"/>
    </source>
</evidence>
<keyword evidence="9" id="KW-1185">Reference proteome</keyword>
<evidence type="ECO:0000256" key="3">
    <source>
        <dbReference type="ARBA" id="ARBA00022630"/>
    </source>
</evidence>
<evidence type="ECO:0000256" key="5">
    <source>
        <dbReference type="ARBA" id="ARBA00023002"/>
    </source>
</evidence>
<dbReference type="PANTHER" id="PTHR43884:SF20">
    <property type="entry name" value="ACYL-COA DEHYDROGENASE FADE28"/>
    <property type="match status" value="1"/>
</dbReference>
<comment type="similarity">
    <text evidence="2">Belongs to the acyl-CoA dehydrogenase family.</text>
</comment>
<evidence type="ECO:0000313" key="9">
    <source>
        <dbReference type="Proteomes" id="UP000706039"/>
    </source>
</evidence>
<evidence type="ECO:0000259" key="7">
    <source>
        <dbReference type="Pfam" id="PF02771"/>
    </source>
</evidence>
<dbReference type="InterPro" id="IPR037069">
    <property type="entry name" value="AcylCoA_DH/ox_N_sf"/>
</dbReference>
<sequence>MDLDLTEEQEMLRGTVRRMCESLFDPQTVRRLEHEDDKFDRAFWDELGAGGICALRIDPDHGGAGMGALDLALVFEEFGRALASSPFLSSCVLSASLLSRIGSESAKREWLPGMARGEVVAIPAWQENDLIGDAPATAIDPVRGVVNGEKLLVPFASVADIFLVHGAGPDGDAWALVPADAPGISIVAQSNHASQPLFAVRFDDVRIGAAAIFAATEVPDPGSEAFGDVLIAVAAEAVGAADRLLALTVDYANQRKQFGRPIANFQAVSHPLADCATELEGIRYLAYQAAWAKDGNMPWRHLAQMAKLQAATLLRRLATVSVQIHGGIGYSIDGDPQLFYRRAKHHELMYGTADDLKARISDHIFA</sequence>
<comment type="cofactor">
    <cofactor evidence="1">
        <name>FAD</name>
        <dbReference type="ChEBI" id="CHEBI:57692"/>
    </cofactor>
</comment>
<evidence type="ECO:0000313" key="8">
    <source>
        <dbReference type="EMBL" id="MBY8821751.1"/>
    </source>
</evidence>
<evidence type="ECO:0000256" key="1">
    <source>
        <dbReference type="ARBA" id="ARBA00001974"/>
    </source>
</evidence>
<dbReference type="Pfam" id="PF02771">
    <property type="entry name" value="Acyl-CoA_dh_N"/>
    <property type="match status" value="1"/>
</dbReference>
<feature type="domain" description="Acyl-CoA dehydrogenase/oxidase C-terminal" evidence="6">
    <location>
        <begin position="231"/>
        <end position="363"/>
    </location>
</feature>
<dbReference type="Gene3D" id="2.40.110.10">
    <property type="entry name" value="Butyryl-CoA Dehydrogenase, subunit A, domain 2"/>
    <property type="match status" value="1"/>
</dbReference>
<dbReference type="EMBL" id="JAINVV010000003">
    <property type="protein sequence ID" value="MBY8821751.1"/>
    <property type="molecule type" value="Genomic_DNA"/>
</dbReference>
<dbReference type="Gene3D" id="1.20.140.10">
    <property type="entry name" value="Butyryl-CoA Dehydrogenase, subunit A, domain 3"/>
    <property type="match status" value="1"/>
</dbReference>
<dbReference type="InterPro" id="IPR009100">
    <property type="entry name" value="AcylCoA_DH/oxidase_NM_dom_sf"/>
</dbReference>
<dbReference type="InterPro" id="IPR013786">
    <property type="entry name" value="AcylCoA_DH/ox_N"/>
</dbReference>
<keyword evidence="3" id="KW-0285">Flavoprotein</keyword>
<feature type="domain" description="Acyl-CoA dehydrogenase/oxidase N-terminal" evidence="7">
    <location>
        <begin position="6"/>
        <end position="118"/>
    </location>
</feature>
<reference evidence="8 9" key="1">
    <citation type="submission" date="2021-08" db="EMBL/GenBank/DDBJ databases">
        <authorList>
            <person name="Tuo L."/>
        </authorList>
    </citation>
    <scope>NUCLEOTIDE SEQUENCE [LARGE SCALE GENOMIC DNA]</scope>
    <source>
        <strain evidence="8 9">JCM 31229</strain>
    </source>
</reference>
<comment type="caution">
    <text evidence="8">The sequence shown here is derived from an EMBL/GenBank/DDBJ whole genome shotgun (WGS) entry which is preliminary data.</text>
</comment>
<evidence type="ECO:0000256" key="2">
    <source>
        <dbReference type="ARBA" id="ARBA00009347"/>
    </source>
</evidence>
<dbReference type="PANTHER" id="PTHR43884">
    <property type="entry name" value="ACYL-COA DEHYDROGENASE"/>
    <property type="match status" value="1"/>
</dbReference>